<keyword evidence="2" id="KW-1185">Reference proteome</keyword>
<comment type="caution">
    <text evidence="1">The sequence shown here is derived from an EMBL/GenBank/DDBJ whole genome shotgun (WGS) entry which is preliminary data.</text>
</comment>
<sequence>MGEVEEMVTFGVNGRVMSSFDNKNEQNVRCIVGGCKWHEEMDGLLPIDLSLGRFIRARRELNSAGIVSGERKG</sequence>
<evidence type="ECO:0000313" key="1">
    <source>
        <dbReference type="EMBL" id="GIY39316.1"/>
    </source>
</evidence>
<proteinExistence type="predicted"/>
<protein>
    <submittedName>
        <fullName evidence="1">Uncharacterized protein</fullName>
    </submittedName>
</protein>
<dbReference type="AlphaFoldDB" id="A0AAV4T1U0"/>
<gene>
    <name evidence="1" type="ORF">CEXT_261921</name>
</gene>
<organism evidence="1 2">
    <name type="scientific">Caerostris extrusa</name>
    <name type="common">Bark spider</name>
    <name type="synonym">Caerostris bankana</name>
    <dbReference type="NCBI Taxonomy" id="172846"/>
    <lineage>
        <taxon>Eukaryota</taxon>
        <taxon>Metazoa</taxon>
        <taxon>Ecdysozoa</taxon>
        <taxon>Arthropoda</taxon>
        <taxon>Chelicerata</taxon>
        <taxon>Arachnida</taxon>
        <taxon>Araneae</taxon>
        <taxon>Araneomorphae</taxon>
        <taxon>Entelegynae</taxon>
        <taxon>Araneoidea</taxon>
        <taxon>Araneidae</taxon>
        <taxon>Caerostris</taxon>
    </lineage>
</organism>
<reference evidence="1 2" key="1">
    <citation type="submission" date="2021-06" db="EMBL/GenBank/DDBJ databases">
        <title>Caerostris extrusa draft genome.</title>
        <authorList>
            <person name="Kono N."/>
            <person name="Arakawa K."/>
        </authorList>
    </citation>
    <scope>NUCLEOTIDE SEQUENCE [LARGE SCALE GENOMIC DNA]</scope>
</reference>
<dbReference type="EMBL" id="BPLR01010444">
    <property type="protein sequence ID" value="GIY39316.1"/>
    <property type="molecule type" value="Genomic_DNA"/>
</dbReference>
<accession>A0AAV4T1U0</accession>
<evidence type="ECO:0000313" key="2">
    <source>
        <dbReference type="Proteomes" id="UP001054945"/>
    </source>
</evidence>
<dbReference type="Proteomes" id="UP001054945">
    <property type="component" value="Unassembled WGS sequence"/>
</dbReference>
<name>A0AAV4T1U0_CAEEX</name>